<sequence length="440" mass="47496">MNALELDESHDPKRTSWIAVAAESDFPIQNLPYGVFSTQRREPRIGVAIGERIVDLRALAESGQFDGIVDREVLCASALNALMAAGRPVWRALRRRLSDLLRVGGERALLEMPQALCNAEAATMHLPAIVGDYVDFYSSLEHATNLGRLFRPQGEALLPNWRWIPIGYHGRSATIVPSGTPILRPRGQRMVPGAEAPVFGASTRLDIELEVGFFAGPGNALGVPIPIERAREHIFGCVLVNDWSARDIQAWEYQPLGPFLGKSFATTISPWVVTMEALEPFRVAGPTQFPAPLPYLQRHEPENYEIALSVLFSSAAMRARAIDAASISSTSFAGMYWSQAQQLAHAASNGAAIRPGDLFASGTISGASPGSQGSLIELTENGTRPLRLPDGEERAFLEDGDEVSILGRCLRDGFRSIGFGNARGRVLSAAAAPMAGEEGA</sequence>
<evidence type="ECO:0000259" key="12">
    <source>
        <dbReference type="Pfam" id="PF09298"/>
    </source>
</evidence>
<dbReference type="GO" id="GO:0046872">
    <property type="term" value="F:metal ion binding"/>
    <property type="evidence" value="ECO:0007669"/>
    <property type="project" value="UniProtKB-KW"/>
</dbReference>
<feature type="domain" description="Fumarylacetoacetase-like C-terminal" evidence="11">
    <location>
        <begin position="135"/>
        <end position="424"/>
    </location>
</feature>
<dbReference type="SUPFAM" id="SSF56529">
    <property type="entry name" value="FAH"/>
    <property type="match status" value="1"/>
</dbReference>
<dbReference type="NCBIfam" id="TIGR01266">
    <property type="entry name" value="fum_ac_acetase"/>
    <property type="match status" value="1"/>
</dbReference>
<proteinExistence type="predicted"/>
<dbReference type="InterPro" id="IPR036462">
    <property type="entry name" value="Fumarylacetoacetase_N_sf"/>
</dbReference>
<evidence type="ECO:0000256" key="4">
    <source>
        <dbReference type="ARBA" id="ARBA00012094"/>
    </source>
</evidence>
<dbReference type="Pfam" id="PF09298">
    <property type="entry name" value="FAA_hydrolase_N"/>
    <property type="match status" value="1"/>
</dbReference>
<keyword evidence="10" id="KW-0585">Phenylalanine catabolism</keyword>
<gene>
    <name evidence="13" type="primary">Fah</name>
    <name evidence="13" type="ORF">CARN4_0652</name>
</gene>
<keyword evidence="9" id="KW-0828">Tyrosine catabolism</keyword>
<dbReference type="InterPro" id="IPR005959">
    <property type="entry name" value="Fumarylacetoacetase"/>
</dbReference>
<dbReference type="Pfam" id="PF01557">
    <property type="entry name" value="FAA_hydrolase"/>
    <property type="match status" value="1"/>
</dbReference>
<reference evidence="13" key="1">
    <citation type="submission" date="2009-10" db="EMBL/GenBank/DDBJ databases">
        <title>Diversity of trophic interactions inside an arsenic-rich microbial ecosystem.</title>
        <authorList>
            <person name="Bertin P.N."/>
            <person name="Heinrich-Salmeron A."/>
            <person name="Pelletier E."/>
            <person name="Goulhen-Chollet F."/>
            <person name="Arsene-Ploetze F."/>
            <person name="Gallien S."/>
            <person name="Calteau A."/>
            <person name="Vallenet D."/>
            <person name="Casiot C."/>
            <person name="Chane-Woon-Ming B."/>
            <person name="Giloteaux L."/>
            <person name="Barakat M."/>
            <person name="Bonnefoy V."/>
            <person name="Bruneel O."/>
            <person name="Chandler M."/>
            <person name="Cleiss J."/>
            <person name="Duran R."/>
            <person name="Elbaz-Poulichet F."/>
            <person name="Fonknechten N."/>
            <person name="Lauga B."/>
            <person name="Mornico D."/>
            <person name="Ortet P."/>
            <person name="Schaeffer C."/>
            <person name="Siguier P."/>
            <person name="Alexander Thil Smith A."/>
            <person name="Van Dorsselaer A."/>
            <person name="Weissenbach J."/>
            <person name="Medigue C."/>
            <person name="Le Paslier D."/>
        </authorList>
    </citation>
    <scope>NUCLEOTIDE SEQUENCE</scope>
</reference>
<dbReference type="PANTHER" id="PTHR43069:SF2">
    <property type="entry name" value="FUMARYLACETOACETASE"/>
    <property type="match status" value="1"/>
</dbReference>
<dbReference type="InterPro" id="IPR036663">
    <property type="entry name" value="Fumarylacetoacetase_C_sf"/>
</dbReference>
<dbReference type="GO" id="GO:1902000">
    <property type="term" value="P:homogentisate catabolic process"/>
    <property type="evidence" value="ECO:0007669"/>
    <property type="project" value="TreeGrafter"/>
</dbReference>
<name>E6Q2I4_9ZZZZ</name>
<protein>
    <recommendedName>
        <fullName evidence="4">fumarylacetoacetase</fullName>
        <ecNumber evidence="4">3.7.1.2</ecNumber>
    </recommendedName>
</protein>
<dbReference type="AlphaFoldDB" id="E6Q2I4"/>
<dbReference type="Gene3D" id="2.30.30.230">
    <property type="entry name" value="Fumarylacetoacetase, N-terminal domain"/>
    <property type="match status" value="1"/>
</dbReference>
<evidence type="ECO:0000259" key="11">
    <source>
        <dbReference type="Pfam" id="PF01557"/>
    </source>
</evidence>
<dbReference type="PANTHER" id="PTHR43069">
    <property type="entry name" value="FUMARYLACETOACETASE"/>
    <property type="match status" value="1"/>
</dbReference>
<dbReference type="UniPathway" id="UPA00139">
    <property type="reaction ID" value="UER00341"/>
</dbReference>
<dbReference type="Gene3D" id="3.90.850.10">
    <property type="entry name" value="Fumarylacetoacetase-like, C-terminal domain"/>
    <property type="match status" value="1"/>
</dbReference>
<evidence type="ECO:0000256" key="5">
    <source>
        <dbReference type="ARBA" id="ARBA00022723"/>
    </source>
</evidence>
<feature type="domain" description="Fumarylacetoacetase N-terminal" evidence="12">
    <location>
        <begin position="29"/>
        <end position="127"/>
    </location>
</feature>
<dbReference type="InterPro" id="IPR015377">
    <property type="entry name" value="Fumarylacetoacetase_N"/>
</dbReference>
<accession>E6Q2I4</accession>
<evidence type="ECO:0000256" key="9">
    <source>
        <dbReference type="ARBA" id="ARBA00022878"/>
    </source>
</evidence>
<evidence type="ECO:0000256" key="6">
    <source>
        <dbReference type="ARBA" id="ARBA00022801"/>
    </source>
</evidence>
<dbReference type="GO" id="GO:0004334">
    <property type="term" value="F:fumarylacetoacetase activity"/>
    <property type="evidence" value="ECO:0007669"/>
    <property type="project" value="UniProtKB-EC"/>
</dbReference>
<comment type="cofactor">
    <cofactor evidence="2">
        <name>Mg(2+)</name>
        <dbReference type="ChEBI" id="CHEBI:18420"/>
    </cofactor>
</comment>
<evidence type="ECO:0000256" key="3">
    <source>
        <dbReference type="ARBA" id="ARBA00004782"/>
    </source>
</evidence>
<keyword evidence="5" id="KW-0479">Metal-binding</keyword>
<comment type="caution">
    <text evidence="13">The sequence shown here is derived from an EMBL/GenBank/DDBJ whole genome shotgun (WGS) entry which is preliminary data.</text>
</comment>
<comment type="pathway">
    <text evidence="3">Amino-acid degradation; L-phenylalanine degradation; acetoacetate and fumarate from L-phenylalanine: step 6/6.</text>
</comment>
<dbReference type="EMBL" id="CABO01000018">
    <property type="protein sequence ID" value="CBI01394.1"/>
    <property type="molecule type" value="Genomic_DNA"/>
</dbReference>
<dbReference type="EC" id="3.7.1.2" evidence="4"/>
<dbReference type="GO" id="GO:0006572">
    <property type="term" value="P:L-tyrosine catabolic process"/>
    <property type="evidence" value="ECO:0007669"/>
    <property type="project" value="UniProtKB-KW"/>
</dbReference>
<evidence type="ECO:0000313" key="13">
    <source>
        <dbReference type="EMBL" id="CBI01394.1"/>
    </source>
</evidence>
<evidence type="ECO:0000256" key="2">
    <source>
        <dbReference type="ARBA" id="ARBA00001946"/>
    </source>
</evidence>
<dbReference type="GO" id="GO:0006559">
    <property type="term" value="P:L-phenylalanine catabolic process"/>
    <property type="evidence" value="ECO:0007669"/>
    <property type="project" value="UniProtKB-UniPathway"/>
</dbReference>
<keyword evidence="6 13" id="KW-0378">Hydrolase</keyword>
<organism evidence="13">
    <name type="scientific">mine drainage metagenome</name>
    <dbReference type="NCBI Taxonomy" id="410659"/>
    <lineage>
        <taxon>unclassified sequences</taxon>
        <taxon>metagenomes</taxon>
        <taxon>ecological metagenomes</taxon>
    </lineage>
</organism>
<keyword evidence="8" id="KW-0460">Magnesium</keyword>
<evidence type="ECO:0000256" key="8">
    <source>
        <dbReference type="ARBA" id="ARBA00022842"/>
    </source>
</evidence>
<keyword evidence="7" id="KW-0106">Calcium</keyword>
<comment type="cofactor">
    <cofactor evidence="1">
        <name>Ca(2+)</name>
        <dbReference type="ChEBI" id="CHEBI:29108"/>
    </cofactor>
</comment>
<evidence type="ECO:0000256" key="1">
    <source>
        <dbReference type="ARBA" id="ARBA00001913"/>
    </source>
</evidence>
<evidence type="ECO:0000256" key="7">
    <source>
        <dbReference type="ARBA" id="ARBA00022837"/>
    </source>
</evidence>
<dbReference type="InterPro" id="IPR011234">
    <property type="entry name" value="Fumarylacetoacetase-like_C"/>
</dbReference>
<dbReference type="SUPFAM" id="SSF63433">
    <property type="entry name" value="Fumarylacetoacetate hydrolase, FAH, N-terminal domain"/>
    <property type="match status" value="1"/>
</dbReference>
<evidence type="ECO:0000256" key="10">
    <source>
        <dbReference type="ARBA" id="ARBA00023232"/>
    </source>
</evidence>